<dbReference type="KEGG" id="bfu:BCIN_07g00880"/>
<accession>A0A384JLL6</accession>
<reference evidence="1 2" key="3">
    <citation type="journal article" date="2017" name="Mol. Plant Pathol.">
        <title>A gapless genome sequence of the fungus Botrytis cinerea.</title>
        <authorList>
            <person name="Van Kan J.A."/>
            <person name="Stassen J.H."/>
            <person name="Mosbach A."/>
            <person name="Van Der Lee T.A."/>
            <person name="Faino L."/>
            <person name="Farmer A.D."/>
            <person name="Papasotiriou D.G."/>
            <person name="Zhou S."/>
            <person name="Seidl M.F."/>
            <person name="Cottam E."/>
            <person name="Edel D."/>
            <person name="Hahn M."/>
            <person name="Schwartz D.C."/>
            <person name="Dietrich R.A."/>
            <person name="Widdison S."/>
            <person name="Scalliet G."/>
        </authorList>
    </citation>
    <scope>NUCLEOTIDE SEQUENCE [LARGE SCALE GENOMIC DNA]</scope>
    <source>
        <strain evidence="1 2">B05.10</strain>
    </source>
</reference>
<sequence length="395" mass="45139">MAMRNLSLEPNDSDFVGLCSVLLPEIQKIVKDRRVSEDSPVRPFLEDILRHDGTLPVLRELTKVTKYPSVRRAHPDRIPSTNLSRALVSTFNKSIEKDEITAQDYVRNKRLNNKNHYPAIQTTNRLSSSYVGATIVVPPPRLIQSVPKTSKKPIPSISEILQMPPLKDRRVYFLKRHETSDVPYLAQTKFPEFITVGEEKFFQMCPFAGFAFDVKRIGIFSDPGDKAIYDPESTRNRKLCIGKAKIIYLANLIDSTYFREIRGSQSSYVTRILCGWSIEKIWLNTRTWVLFVDGKSFEERISSAAELDEVCMLGNFLGANKEATGLLRKWYRNHKLKGHHGNSSITGNSLANKRALQSDILPVEEEQSKRHRGNDYVADDVQNVTSDLGWRHRDD</sequence>
<protein>
    <submittedName>
        <fullName evidence="1">Uncharacterized protein</fullName>
    </submittedName>
</protein>
<name>A0A384JLL6_BOTFB</name>
<proteinExistence type="predicted"/>
<reference evidence="1 2" key="1">
    <citation type="journal article" date="2011" name="PLoS Genet.">
        <title>Genomic analysis of the necrotrophic fungal pathogens Sclerotinia sclerotiorum and Botrytis cinerea.</title>
        <authorList>
            <person name="Amselem J."/>
            <person name="Cuomo C.A."/>
            <person name="van Kan J.A."/>
            <person name="Viaud M."/>
            <person name="Benito E.P."/>
            <person name="Couloux A."/>
            <person name="Coutinho P.M."/>
            <person name="de Vries R.P."/>
            <person name="Dyer P.S."/>
            <person name="Fillinger S."/>
            <person name="Fournier E."/>
            <person name="Gout L."/>
            <person name="Hahn M."/>
            <person name="Kohn L."/>
            <person name="Lapalu N."/>
            <person name="Plummer K.M."/>
            <person name="Pradier J.M."/>
            <person name="Quevillon E."/>
            <person name="Sharon A."/>
            <person name="Simon A."/>
            <person name="ten Have A."/>
            <person name="Tudzynski B."/>
            <person name="Tudzynski P."/>
            <person name="Wincker P."/>
            <person name="Andrew M."/>
            <person name="Anthouard V."/>
            <person name="Beever R.E."/>
            <person name="Beffa R."/>
            <person name="Benoit I."/>
            <person name="Bouzid O."/>
            <person name="Brault B."/>
            <person name="Chen Z."/>
            <person name="Choquer M."/>
            <person name="Collemare J."/>
            <person name="Cotton P."/>
            <person name="Danchin E.G."/>
            <person name="Da Silva C."/>
            <person name="Gautier A."/>
            <person name="Giraud C."/>
            <person name="Giraud T."/>
            <person name="Gonzalez C."/>
            <person name="Grossetete S."/>
            <person name="Guldener U."/>
            <person name="Henrissat B."/>
            <person name="Howlett B.J."/>
            <person name="Kodira C."/>
            <person name="Kretschmer M."/>
            <person name="Lappartient A."/>
            <person name="Leroch M."/>
            <person name="Levis C."/>
            <person name="Mauceli E."/>
            <person name="Neuveglise C."/>
            <person name="Oeser B."/>
            <person name="Pearson M."/>
            <person name="Poulain J."/>
            <person name="Poussereau N."/>
            <person name="Quesneville H."/>
            <person name="Rascle C."/>
            <person name="Schumacher J."/>
            <person name="Segurens B."/>
            <person name="Sexton A."/>
            <person name="Silva E."/>
            <person name="Sirven C."/>
            <person name="Soanes D.M."/>
            <person name="Talbot N.J."/>
            <person name="Templeton M."/>
            <person name="Yandava C."/>
            <person name="Yarden O."/>
            <person name="Zeng Q."/>
            <person name="Rollins J.A."/>
            <person name="Lebrun M.H."/>
            <person name="Dickman M."/>
        </authorList>
    </citation>
    <scope>NUCLEOTIDE SEQUENCE [LARGE SCALE GENOMIC DNA]</scope>
    <source>
        <strain evidence="1 2">B05.10</strain>
    </source>
</reference>
<dbReference type="GeneID" id="5436651"/>
<gene>
    <name evidence="1" type="ORF">BCIN_07g00880</name>
</gene>
<evidence type="ECO:0000313" key="1">
    <source>
        <dbReference type="EMBL" id="ATZ51453.1"/>
    </source>
</evidence>
<reference evidence="1 2" key="2">
    <citation type="journal article" date="2012" name="Eukaryot. Cell">
        <title>Genome update of Botrytis cinerea strains B05.10 and T4.</title>
        <authorList>
            <person name="Staats M."/>
            <person name="van Kan J.A."/>
        </authorList>
    </citation>
    <scope>NUCLEOTIDE SEQUENCE [LARGE SCALE GENOMIC DNA]</scope>
    <source>
        <strain evidence="1 2">B05.10</strain>
    </source>
</reference>
<dbReference type="OrthoDB" id="3520056at2759"/>
<dbReference type="Proteomes" id="UP000001798">
    <property type="component" value="Chromosome 7"/>
</dbReference>
<dbReference type="AlphaFoldDB" id="A0A384JLL6"/>
<dbReference type="EMBL" id="CP009811">
    <property type="protein sequence ID" value="ATZ51453.1"/>
    <property type="molecule type" value="Genomic_DNA"/>
</dbReference>
<dbReference type="RefSeq" id="XP_001556082.1">
    <property type="nucleotide sequence ID" value="XM_001556032.2"/>
</dbReference>
<evidence type="ECO:0000313" key="2">
    <source>
        <dbReference type="Proteomes" id="UP000001798"/>
    </source>
</evidence>
<dbReference type="VEuPathDB" id="FungiDB:Bcin07g00880"/>
<keyword evidence="2" id="KW-1185">Reference proteome</keyword>
<organism evidence="1 2">
    <name type="scientific">Botryotinia fuckeliana (strain B05.10)</name>
    <name type="common">Noble rot fungus</name>
    <name type="synonym">Botrytis cinerea</name>
    <dbReference type="NCBI Taxonomy" id="332648"/>
    <lineage>
        <taxon>Eukaryota</taxon>
        <taxon>Fungi</taxon>
        <taxon>Dikarya</taxon>
        <taxon>Ascomycota</taxon>
        <taxon>Pezizomycotina</taxon>
        <taxon>Leotiomycetes</taxon>
        <taxon>Helotiales</taxon>
        <taxon>Sclerotiniaceae</taxon>
        <taxon>Botrytis</taxon>
    </lineage>
</organism>